<name>A0A221UTU6_9FLAO</name>
<comment type="similarity">
    <text evidence="2">Belongs to the UPF0382 family.</text>
</comment>
<dbReference type="Pfam" id="PF04241">
    <property type="entry name" value="DUF423"/>
    <property type="match status" value="1"/>
</dbReference>
<accession>A0A221UTU6</accession>
<dbReference type="Proteomes" id="UP000204551">
    <property type="component" value="Chromosome"/>
</dbReference>
<dbReference type="InterPro" id="IPR006696">
    <property type="entry name" value="DUF423"/>
</dbReference>
<dbReference type="PANTHER" id="PTHR43461">
    <property type="entry name" value="TRANSMEMBRANE PROTEIN 256"/>
    <property type="match status" value="1"/>
</dbReference>
<gene>
    <name evidence="7" type="ORF">AREALGSMS7_00832</name>
</gene>
<keyword evidence="4 6" id="KW-1133">Transmembrane helix</keyword>
<dbReference type="AlphaFoldDB" id="A0A221UTU6"/>
<dbReference type="KEGG" id="aalg:AREALGSMS7_00832"/>
<feature type="transmembrane region" description="Helical" evidence="6">
    <location>
        <begin position="47"/>
        <end position="63"/>
    </location>
</feature>
<keyword evidence="5 6" id="KW-0472">Membrane</keyword>
<evidence type="ECO:0000313" key="7">
    <source>
        <dbReference type="EMBL" id="ASO04311.1"/>
    </source>
</evidence>
<protein>
    <submittedName>
        <fullName evidence="7">Membrane protein</fullName>
    </submittedName>
</protein>
<dbReference type="STRING" id="616991.GCA_000733925_03939"/>
<evidence type="ECO:0000256" key="5">
    <source>
        <dbReference type="ARBA" id="ARBA00023136"/>
    </source>
</evidence>
<organism evidence="7 8">
    <name type="scientific">Arenibacter algicola</name>
    <dbReference type="NCBI Taxonomy" id="616991"/>
    <lineage>
        <taxon>Bacteria</taxon>
        <taxon>Pseudomonadati</taxon>
        <taxon>Bacteroidota</taxon>
        <taxon>Flavobacteriia</taxon>
        <taxon>Flavobacteriales</taxon>
        <taxon>Flavobacteriaceae</taxon>
        <taxon>Arenibacter</taxon>
    </lineage>
</organism>
<keyword evidence="3 6" id="KW-0812">Transmembrane</keyword>
<evidence type="ECO:0000256" key="2">
    <source>
        <dbReference type="ARBA" id="ARBA00009694"/>
    </source>
</evidence>
<reference evidence="7 8" key="1">
    <citation type="submission" date="2017-07" db="EMBL/GenBank/DDBJ databases">
        <title>Genome Sequence of Arenibacter algicola Strain SMS7 Isolated from a culture of the Diatom Skeletonema marinoi.</title>
        <authorList>
            <person name="Topel M."/>
            <person name="Pinder M.I.M."/>
            <person name="Johansson O.N."/>
            <person name="Kourtchenko O."/>
            <person name="Godhe A."/>
            <person name="Clarke A.K."/>
        </authorList>
    </citation>
    <scope>NUCLEOTIDE SEQUENCE [LARGE SCALE GENOMIC DNA]</scope>
    <source>
        <strain evidence="7 8">SMS7</strain>
    </source>
</reference>
<feature type="transmembrane region" description="Helical" evidence="6">
    <location>
        <begin position="101"/>
        <end position="124"/>
    </location>
</feature>
<dbReference type="GO" id="GO:0005886">
    <property type="term" value="C:plasma membrane"/>
    <property type="evidence" value="ECO:0007669"/>
    <property type="project" value="TreeGrafter"/>
</dbReference>
<sequence>MNKTIFVTGIFFGLTAVLLGAFGAHGLEKMVDAKAVETFETGVRYQMYHALFLLLLGGSNLLVNERKKLIYYFIVVGIVCFSFSIYLLAINELSSFDFKKIALLTPLGGVLLVTGWILLGIRVLNQKPSHKTNKL</sequence>
<evidence type="ECO:0000256" key="6">
    <source>
        <dbReference type="SAM" id="Phobius"/>
    </source>
</evidence>
<proteinExistence type="inferred from homology"/>
<evidence type="ECO:0000256" key="3">
    <source>
        <dbReference type="ARBA" id="ARBA00022692"/>
    </source>
</evidence>
<feature type="transmembrane region" description="Helical" evidence="6">
    <location>
        <begin position="70"/>
        <end position="89"/>
    </location>
</feature>
<evidence type="ECO:0000256" key="1">
    <source>
        <dbReference type="ARBA" id="ARBA00004141"/>
    </source>
</evidence>
<dbReference type="RefSeq" id="WP_093977363.1">
    <property type="nucleotide sequence ID" value="NZ_CP022515.1"/>
</dbReference>
<dbReference type="eggNOG" id="COG2363">
    <property type="taxonomic scope" value="Bacteria"/>
</dbReference>
<dbReference type="PANTHER" id="PTHR43461:SF1">
    <property type="entry name" value="TRANSMEMBRANE PROTEIN 256"/>
    <property type="match status" value="1"/>
</dbReference>
<evidence type="ECO:0000313" key="8">
    <source>
        <dbReference type="Proteomes" id="UP000204551"/>
    </source>
</evidence>
<evidence type="ECO:0000256" key="4">
    <source>
        <dbReference type="ARBA" id="ARBA00022989"/>
    </source>
</evidence>
<comment type="subcellular location">
    <subcellularLocation>
        <location evidence="1">Membrane</location>
        <topology evidence="1">Multi-pass membrane protein</topology>
    </subcellularLocation>
</comment>
<dbReference type="EMBL" id="CP022515">
    <property type="protein sequence ID" value="ASO04311.1"/>
    <property type="molecule type" value="Genomic_DNA"/>
</dbReference>